<feature type="compositionally biased region" description="Polar residues" evidence="9">
    <location>
        <begin position="1"/>
        <end position="11"/>
    </location>
</feature>
<reference evidence="14" key="1">
    <citation type="submission" date="2022-11" db="UniProtKB">
        <authorList>
            <consortium name="EnsemblMetazoa"/>
        </authorList>
    </citation>
    <scope>IDENTIFICATION</scope>
</reference>
<keyword evidence="8" id="KW-0175">Coiled coil</keyword>
<feature type="region of interest" description="Disordered" evidence="9">
    <location>
        <begin position="1143"/>
        <end position="1201"/>
    </location>
</feature>
<feature type="transmembrane region" description="Helical" evidence="10">
    <location>
        <begin position="793"/>
        <end position="810"/>
    </location>
</feature>
<feature type="transmembrane region" description="Helical" evidence="10">
    <location>
        <begin position="682"/>
        <end position="700"/>
    </location>
</feature>
<feature type="transmembrane region" description="Helical" evidence="10">
    <location>
        <begin position="900"/>
        <end position="924"/>
    </location>
</feature>
<dbReference type="InterPro" id="IPR050927">
    <property type="entry name" value="TRPM"/>
</dbReference>
<dbReference type="RefSeq" id="XP_038076140.1">
    <property type="nucleotide sequence ID" value="XM_038220212.1"/>
</dbReference>
<feature type="compositionally biased region" description="Basic and acidic residues" evidence="9">
    <location>
        <begin position="1164"/>
        <end position="1177"/>
    </location>
</feature>
<evidence type="ECO:0000256" key="2">
    <source>
        <dbReference type="ARBA" id="ARBA00022448"/>
    </source>
</evidence>
<dbReference type="GO" id="GO:0099604">
    <property type="term" value="F:ligand-gated calcium channel activity"/>
    <property type="evidence" value="ECO:0007669"/>
    <property type="project" value="TreeGrafter"/>
</dbReference>
<feature type="region of interest" description="Disordered" evidence="9">
    <location>
        <begin position="1"/>
        <end position="22"/>
    </location>
</feature>
<evidence type="ECO:0000256" key="3">
    <source>
        <dbReference type="ARBA" id="ARBA00022692"/>
    </source>
</evidence>
<feature type="transmembrane region" description="Helical" evidence="10">
    <location>
        <begin position="768"/>
        <end position="787"/>
    </location>
</feature>
<dbReference type="PANTHER" id="PTHR13800:SF12">
    <property type="entry name" value="TRANSIENT RECEPTOR POTENTIAL CATION CHANNEL SUBFAMILY M MEMBER-LIKE 2"/>
    <property type="match status" value="1"/>
</dbReference>
<dbReference type="GeneID" id="119744331"/>
<evidence type="ECO:0000256" key="9">
    <source>
        <dbReference type="SAM" id="MobiDB-lite"/>
    </source>
</evidence>
<evidence type="ECO:0000256" key="8">
    <source>
        <dbReference type="SAM" id="Coils"/>
    </source>
</evidence>
<dbReference type="InterPro" id="IPR005821">
    <property type="entry name" value="Ion_trans_dom"/>
</dbReference>
<dbReference type="Proteomes" id="UP000887568">
    <property type="component" value="Unplaced"/>
</dbReference>
<comment type="subcellular location">
    <subcellularLocation>
        <location evidence="1">Membrane</location>
        <topology evidence="1">Multi-pass membrane protein</topology>
    </subcellularLocation>
</comment>
<protein>
    <recommendedName>
        <fullName evidence="16">Transient receptor potential cation channel subfamily M member 3</fullName>
    </recommendedName>
</protein>
<evidence type="ECO:0000313" key="14">
    <source>
        <dbReference type="EnsemblMetazoa" id="XP_038076140.1"/>
    </source>
</evidence>
<feature type="transmembrane region" description="Helical" evidence="10">
    <location>
        <begin position="865"/>
        <end position="888"/>
    </location>
</feature>
<keyword evidence="2" id="KW-0813">Transport</keyword>
<dbReference type="RefSeq" id="XP_038076134.1">
    <property type="nucleotide sequence ID" value="XM_038220206.1"/>
</dbReference>
<dbReference type="OrthoDB" id="9994106at2759"/>
<keyword evidence="15" id="KW-1185">Reference proteome</keyword>
<evidence type="ECO:0000256" key="10">
    <source>
        <dbReference type="SAM" id="Phobius"/>
    </source>
</evidence>
<dbReference type="AlphaFoldDB" id="A0A914BJP8"/>
<dbReference type="GO" id="GO:0005886">
    <property type="term" value="C:plasma membrane"/>
    <property type="evidence" value="ECO:0007669"/>
    <property type="project" value="TreeGrafter"/>
</dbReference>
<evidence type="ECO:0000256" key="7">
    <source>
        <dbReference type="ARBA" id="ARBA00023303"/>
    </source>
</evidence>
<feature type="transmembrane region" description="Helical" evidence="10">
    <location>
        <begin position="978"/>
        <end position="1000"/>
    </location>
</feature>
<keyword evidence="6 10" id="KW-0472">Membrane</keyword>
<organism evidence="14 15">
    <name type="scientific">Patiria miniata</name>
    <name type="common">Bat star</name>
    <name type="synonym">Asterina miniata</name>
    <dbReference type="NCBI Taxonomy" id="46514"/>
    <lineage>
        <taxon>Eukaryota</taxon>
        <taxon>Metazoa</taxon>
        <taxon>Echinodermata</taxon>
        <taxon>Eleutherozoa</taxon>
        <taxon>Asterozoa</taxon>
        <taxon>Asteroidea</taxon>
        <taxon>Valvatacea</taxon>
        <taxon>Valvatida</taxon>
        <taxon>Asterinidae</taxon>
        <taxon>Patiria</taxon>
    </lineage>
</organism>
<evidence type="ECO:0000256" key="6">
    <source>
        <dbReference type="ARBA" id="ARBA00023136"/>
    </source>
</evidence>
<feature type="domain" description="TRPM SLOG" evidence="12">
    <location>
        <begin position="86"/>
        <end position="352"/>
    </location>
</feature>
<dbReference type="PANTHER" id="PTHR13800">
    <property type="entry name" value="TRANSIENT RECEPTOR POTENTIAL CATION CHANNEL, SUBFAMILY M, MEMBER 6"/>
    <property type="match status" value="1"/>
</dbReference>
<feature type="coiled-coil region" evidence="8">
    <location>
        <begin position="1089"/>
        <end position="1121"/>
    </location>
</feature>
<accession>A0A914BJP8</accession>
<keyword evidence="4 10" id="KW-1133">Transmembrane helix</keyword>
<dbReference type="InterPro" id="IPR041491">
    <property type="entry name" value="TRPM_SLOG"/>
</dbReference>
<name>A0A914BJP8_PATMI</name>
<evidence type="ECO:0000259" key="12">
    <source>
        <dbReference type="Pfam" id="PF18139"/>
    </source>
</evidence>
<dbReference type="EnsemblMetazoa" id="XM_038220206.1">
    <property type="protein sequence ID" value="XP_038076134.1"/>
    <property type="gene ID" value="LOC119744331"/>
</dbReference>
<feature type="transmembrane region" description="Helical" evidence="10">
    <location>
        <begin position="831"/>
        <end position="853"/>
    </location>
</feature>
<evidence type="ECO:0000259" key="11">
    <source>
        <dbReference type="Pfam" id="PF00520"/>
    </source>
</evidence>
<evidence type="ECO:0000313" key="15">
    <source>
        <dbReference type="Proteomes" id="UP000887568"/>
    </source>
</evidence>
<keyword evidence="3 10" id="KW-0812">Transmembrane</keyword>
<dbReference type="EnsemblMetazoa" id="XM_038220212.1">
    <property type="protein sequence ID" value="XP_038076140.1"/>
    <property type="gene ID" value="LOC119744331"/>
</dbReference>
<dbReference type="Pfam" id="PF25508">
    <property type="entry name" value="TRPM2"/>
    <property type="match status" value="1"/>
</dbReference>
<feature type="domain" description="Ion transport" evidence="11">
    <location>
        <begin position="776"/>
        <end position="1014"/>
    </location>
</feature>
<feature type="domain" description="TRPM-like" evidence="13">
    <location>
        <begin position="420"/>
        <end position="660"/>
    </location>
</feature>
<evidence type="ECO:0000256" key="5">
    <source>
        <dbReference type="ARBA" id="ARBA00023065"/>
    </source>
</evidence>
<evidence type="ECO:0008006" key="16">
    <source>
        <dbReference type="Google" id="ProtNLM"/>
    </source>
</evidence>
<keyword evidence="5" id="KW-0406">Ion transport</keyword>
<dbReference type="Pfam" id="PF18139">
    <property type="entry name" value="LSDAT_euk"/>
    <property type="match status" value="1"/>
</dbReference>
<evidence type="ECO:0000256" key="4">
    <source>
        <dbReference type="ARBA" id="ARBA00022989"/>
    </source>
</evidence>
<evidence type="ECO:0000259" key="13">
    <source>
        <dbReference type="Pfam" id="PF25508"/>
    </source>
</evidence>
<evidence type="ECO:0000256" key="1">
    <source>
        <dbReference type="ARBA" id="ARBA00004141"/>
    </source>
</evidence>
<sequence>MTEVARNSSTGRLIDGDMDGPDSPGSLIHRLHDGVMRAIRPGSYASIHSDDIEMNMTSSDVGGSPTTGLVGLGTSADNMDVKYKSYMTIVPSESEDVILDTLRSQWALKLPRLLICILGGKDSDMKYDLEKVICKGLVETVLSTDVWLFTSGIQRGLIKSIGEALAEHATGRAIIKNRDLVAVGVAPLGILKQKEKFRQQHNKQCIPAADIQLDYSAQGSGLKLEPNHTHFILVDDKGQKRGIEAKARNRLINKISTMQIEGTNDSNARIPAVYLLIGGDVTVFDTLEDATKHNIPIVVFPKTQGAAFVLDEISFLQKEHHDSDHDFDKEAMHCIEEEFQVCSQTARPIKEQIERLIKKKHLITFVSNANNIDGTILDALMEANSEGQQSNDQMLMSLAVIWDRIYLAKSVFERTTSKIWKDTSFVKELLHLTLVEDQHDFVKFFIEAGRVDMQDFLSFNELRKLYGELSKDSVVSTMLRQYKKKRVYRFSRSAVLCSDFDDQPEICLGDIGCLLQELICDGYDTDYLSCSTHYKANKKKEKTFEDPYKELFLWAVLQDRIRLAKLFWKLGKPSVGGALVASKLLRALSNQQEVTNAQKAANMYQHAKEFQHIAVDILNMCYEEDRRRTSDLLVRIMPEWGGATCLDIAAAAISKDFISQAAVQNLLSELWMGRLAVMTHELKIGLCVILPLLSIWLITFTDDKDDSTDALKKKRNSVCLRGSVGKLNKRESATRQHRLQASPLKEGWDPLSWLHRLKMFLEAPVVRFSYNVISQVLFLLLFSYIMLTNFHQEVSGCEIVLMVWVFTLFTDEIRQILQEKHKSLLHRFQAWLWGYWNSVDLISLVLFAVGVGLRFHPATFDAARIVLALDLMVFYFRILHICSASKLLGPKLIMITKMMLDLTSFVCILAVFLIGYGVACQAILYPNSTHPARIARGVLYRSYFQLYGQLFLEDVDSDCAANQTQIAEGMDSCPQSSWFATVSLAVYLFISNILLLNLLIAMLNYTFTAIQENTDAYWKYQRYQLIKEYYRRPPIVSPFILAAHLYQLVRYVWDRYFPECKMYRAPNLIRKKMEAREAAEMTAWEKVNCRDYLAEKKKAESEATNVKLEQMQKKLRDLSDMIYDYFDDGRLNRSFQNAIKKHMDNDTGRRLSRSQDQVSFEYPDELHTRHESYEARSPRVSLSKFRDPSSTSTPKKRTLTK</sequence>
<dbReference type="Pfam" id="PF00520">
    <property type="entry name" value="Ion_trans"/>
    <property type="match status" value="1"/>
</dbReference>
<dbReference type="InterPro" id="IPR057366">
    <property type="entry name" value="TRPM-like"/>
</dbReference>
<keyword evidence="7" id="KW-0407">Ion channel</keyword>
<proteinExistence type="predicted"/>